<reference evidence="4" key="1">
    <citation type="submission" date="2015-08" db="EMBL/GenBank/DDBJ databases">
        <authorList>
            <person name="Varghese N."/>
        </authorList>
    </citation>
    <scope>NUCLEOTIDE SEQUENCE [LARGE SCALE GENOMIC DNA]</scope>
    <source>
        <strain evidence="4">DSM 17901</strain>
    </source>
</reference>
<dbReference type="InterPro" id="IPR002625">
    <property type="entry name" value="Smr_dom"/>
</dbReference>
<dbReference type="GO" id="GO:0004519">
    <property type="term" value="F:endonuclease activity"/>
    <property type="evidence" value="ECO:0007669"/>
    <property type="project" value="UniProtKB-KW"/>
</dbReference>
<evidence type="ECO:0000259" key="2">
    <source>
        <dbReference type="PROSITE" id="PS50828"/>
    </source>
</evidence>
<dbReference type="InterPro" id="IPR036063">
    <property type="entry name" value="Smr_dom_sf"/>
</dbReference>
<dbReference type="EMBL" id="CYHA01000004">
    <property type="protein sequence ID" value="CUA84368.1"/>
    <property type="molecule type" value="Genomic_DNA"/>
</dbReference>
<sequence>MRESAADASANPGAAPPSIPLQSEPDFPSLFPDIVPLKPSGRHLPVVKKPSPHPKRQSLHAPTRGDIERALLFEASHWFEPVDQPHQHARPGQPHGTLRKLRNGHWPVAAELDLHGLDRHQAHDVLAVFLHRARQRGVCVRIIHGKGFGSDGQPVLKRMVRTWLGQHPDVLAFCETRPEDGGGGAVMVLLRRHP</sequence>
<dbReference type="AlphaFoldDB" id="A0A0K6H061"/>
<keyword evidence="4" id="KW-1185">Reference proteome</keyword>
<organism evidence="3 4">
    <name type="scientific">Gulbenkiania indica</name>
    <dbReference type="NCBI Taxonomy" id="375574"/>
    <lineage>
        <taxon>Bacteria</taxon>
        <taxon>Pseudomonadati</taxon>
        <taxon>Pseudomonadota</taxon>
        <taxon>Betaproteobacteria</taxon>
        <taxon>Neisseriales</taxon>
        <taxon>Chromobacteriaceae</taxon>
        <taxon>Gulbenkiania</taxon>
    </lineage>
</organism>
<evidence type="ECO:0000256" key="1">
    <source>
        <dbReference type="SAM" id="MobiDB-lite"/>
    </source>
</evidence>
<dbReference type="PANTHER" id="PTHR35562:SF2">
    <property type="entry name" value="DNA ENDONUCLEASE SMRA-RELATED"/>
    <property type="match status" value="1"/>
</dbReference>
<keyword evidence="3" id="KW-0540">Nuclease</keyword>
<feature type="compositionally biased region" description="Low complexity" evidence="1">
    <location>
        <begin position="1"/>
        <end position="13"/>
    </location>
</feature>
<dbReference type="Proteomes" id="UP000243535">
    <property type="component" value="Unassembled WGS sequence"/>
</dbReference>
<evidence type="ECO:0000313" key="3">
    <source>
        <dbReference type="EMBL" id="CUA84368.1"/>
    </source>
</evidence>
<evidence type="ECO:0000313" key="4">
    <source>
        <dbReference type="Proteomes" id="UP000243535"/>
    </source>
</evidence>
<keyword evidence="3" id="KW-0255">Endonuclease</keyword>
<dbReference type="Gene3D" id="3.30.1370.110">
    <property type="match status" value="1"/>
</dbReference>
<dbReference type="Pfam" id="PF01713">
    <property type="entry name" value="Smr"/>
    <property type="match status" value="1"/>
</dbReference>
<dbReference type="SUPFAM" id="SSF160443">
    <property type="entry name" value="SMR domain-like"/>
    <property type="match status" value="1"/>
</dbReference>
<proteinExistence type="predicted"/>
<dbReference type="PROSITE" id="PS50828">
    <property type="entry name" value="SMR"/>
    <property type="match status" value="1"/>
</dbReference>
<gene>
    <name evidence="3" type="ORF">Ga0061063_2065</name>
</gene>
<dbReference type="SMART" id="SM00463">
    <property type="entry name" value="SMR"/>
    <property type="match status" value="1"/>
</dbReference>
<protein>
    <submittedName>
        <fullName evidence="3">DNA-nicking endonuclease, Smr domain</fullName>
    </submittedName>
</protein>
<accession>A0A0K6H061</accession>
<name>A0A0K6H061_9NEIS</name>
<feature type="region of interest" description="Disordered" evidence="1">
    <location>
        <begin position="1"/>
        <end position="64"/>
    </location>
</feature>
<keyword evidence="3" id="KW-0378">Hydrolase</keyword>
<dbReference type="PANTHER" id="PTHR35562">
    <property type="entry name" value="DNA ENDONUCLEASE SMRA-RELATED"/>
    <property type="match status" value="1"/>
</dbReference>
<feature type="domain" description="Smr" evidence="2">
    <location>
        <begin position="112"/>
        <end position="191"/>
    </location>
</feature>